<organism evidence="3 4">
    <name type="scientific">Arthrobotrys musiformis</name>
    <dbReference type="NCBI Taxonomy" id="47236"/>
    <lineage>
        <taxon>Eukaryota</taxon>
        <taxon>Fungi</taxon>
        <taxon>Dikarya</taxon>
        <taxon>Ascomycota</taxon>
        <taxon>Pezizomycotina</taxon>
        <taxon>Orbiliomycetes</taxon>
        <taxon>Orbiliales</taxon>
        <taxon>Orbiliaceae</taxon>
        <taxon>Arthrobotrys</taxon>
    </lineage>
</organism>
<dbReference type="InterPro" id="IPR013087">
    <property type="entry name" value="Znf_C2H2_type"/>
</dbReference>
<dbReference type="Proteomes" id="UP001370758">
    <property type="component" value="Unassembled WGS sequence"/>
</dbReference>
<dbReference type="PANTHER" id="PTHR35391">
    <property type="entry name" value="C2H2-TYPE DOMAIN-CONTAINING PROTEIN-RELATED"/>
    <property type="match status" value="1"/>
</dbReference>
<dbReference type="GO" id="GO:0003824">
    <property type="term" value="F:catalytic activity"/>
    <property type="evidence" value="ECO:0007669"/>
    <property type="project" value="InterPro"/>
</dbReference>
<feature type="region of interest" description="Disordered" evidence="1">
    <location>
        <begin position="558"/>
        <end position="592"/>
    </location>
</feature>
<name>A0AAV9VQR6_9PEZI</name>
<dbReference type="SUPFAM" id="SSF53167">
    <property type="entry name" value="Purine and uridine phosphorylases"/>
    <property type="match status" value="1"/>
</dbReference>
<reference evidence="3 4" key="1">
    <citation type="submission" date="2023-08" db="EMBL/GenBank/DDBJ databases">
        <authorList>
            <person name="Palmer J.M."/>
        </authorList>
    </citation>
    <scope>NUCLEOTIDE SEQUENCE [LARGE SCALE GENOMIC DNA]</scope>
    <source>
        <strain evidence="3 4">TWF481</strain>
    </source>
</reference>
<dbReference type="Pfam" id="PF26082">
    <property type="entry name" value="zf-C2H2_AcuF"/>
    <property type="match status" value="1"/>
</dbReference>
<accession>A0AAV9VQR6</accession>
<keyword evidence="4" id="KW-1185">Reference proteome</keyword>
<dbReference type="AlphaFoldDB" id="A0AAV9VQR6"/>
<gene>
    <name evidence="3" type="ORF">TWF481_003249</name>
</gene>
<sequence length="946" mass="106089">MEAREPIIVALSRVGVETKRLFRDITACVSDGARDGSCSESFKDCFKVEADRFGLWALNLGLFVPDHGSLDYRVRDAETLRDMFRTLLISLNNSLAEVIKYYSSPDNSNPKPAYGVPEDKNLDGEVSGSESSEDGWDEFSQNASSDMQLLLDGIKGTIDRLYKLSIWIRDPSSRSASSKIHSHKHIDPETGVDLLKEFEDFDIDYIRSVFLQYRTSKAQAESPERFREADPDTAFGEKIQLDDSEISLIHRLARANLRRRQRFSYWRRHREKLAQHANFVDTQQTKINNAVDEIAAPQKPNLNISPGVGESLASMPLLGSVTTATQLNFSQLGAFKDSSSIVSVSNYAPSNWLPGEETPGFPEPPAASLLNEFECPFCFTICRKALRSADAWKAHLIHDLQPYVCTYVDCKSGNQLYDSRGEWLQHENSMHRRVFHCALHPEEAFASAGDFEEHIKDGHLGSSDRIPAALLLQASQSTSAAPDRYCPICLRSLETMDSLTKHIALHLERLSLFSFPRDVSNAEVGEEASELSNEANPSFRGSRYEDFQKDECLIFENEGQRQGESEEGPGGSEVSTEETNRNMSDESSESRTSFDYNDYTIGWICALSMYRTAAWLILEEIHPKLGLRDNPNPAAPLSDTDTYTLGRIGVHNIVVACPPDGNPSGLSTIAQSMLSTFTSINLILAIGVGEGVPSERDDIRRGDVVVSWSPESIRLGDVIVSLTVDSQERVITWDGSEYINWERNEFQHLPTRVIEGLNWIRNLHIDGYGKTLEYIEEGLAQARPEHIRAFFLRPKAADFLYSANYSHASAQDTCENCDSSMAIVRAERVGENTMVHFGATAISNTVIKDGVFRDKASKKLGHVLCFDIEGADLNDINFKVPFIFIRGIWGYADSHKDKIWQPYAALAAAGFAKELLNNIPKTEKEDRDREYKVYHQNFPFFRAPGI</sequence>
<dbReference type="PANTHER" id="PTHR35391:SF7">
    <property type="entry name" value="C2H2-TYPE DOMAIN-CONTAINING PROTEIN"/>
    <property type="match status" value="1"/>
</dbReference>
<dbReference type="GO" id="GO:0009116">
    <property type="term" value="P:nucleoside metabolic process"/>
    <property type="evidence" value="ECO:0007669"/>
    <property type="project" value="InterPro"/>
</dbReference>
<feature type="domain" description="C2H2-type" evidence="2">
    <location>
        <begin position="486"/>
        <end position="506"/>
    </location>
</feature>
<dbReference type="InterPro" id="IPR035994">
    <property type="entry name" value="Nucleoside_phosphorylase_sf"/>
</dbReference>
<evidence type="ECO:0000259" key="2">
    <source>
        <dbReference type="PROSITE" id="PS00028"/>
    </source>
</evidence>
<dbReference type="PROSITE" id="PS00028">
    <property type="entry name" value="ZINC_FINGER_C2H2_1"/>
    <property type="match status" value="1"/>
</dbReference>
<proteinExistence type="predicted"/>
<evidence type="ECO:0000313" key="4">
    <source>
        <dbReference type="Proteomes" id="UP001370758"/>
    </source>
</evidence>
<evidence type="ECO:0000313" key="3">
    <source>
        <dbReference type="EMBL" id="KAK6495223.1"/>
    </source>
</evidence>
<dbReference type="SMART" id="SM00355">
    <property type="entry name" value="ZnF_C2H2"/>
    <property type="match status" value="4"/>
</dbReference>
<dbReference type="EMBL" id="JAVHJL010000013">
    <property type="protein sequence ID" value="KAK6495223.1"/>
    <property type="molecule type" value="Genomic_DNA"/>
</dbReference>
<dbReference type="InterPro" id="IPR058925">
    <property type="entry name" value="zf-C2H2_AcuF"/>
</dbReference>
<comment type="caution">
    <text evidence="3">The sequence shown here is derived from an EMBL/GenBank/DDBJ whole genome shotgun (WGS) entry which is preliminary data.</text>
</comment>
<feature type="region of interest" description="Disordered" evidence="1">
    <location>
        <begin position="108"/>
        <end position="137"/>
    </location>
</feature>
<evidence type="ECO:0000256" key="1">
    <source>
        <dbReference type="SAM" id="MobiDB-lite"/>
    </source>
</evidence>
<protein>
    <recommendedName>
        <fullName evidence="2">C2H2-type domain-containing protein</fullName>
    </recommendedName>
</protein>
<dbReference type="Gene3D" id="3.40.50.1580">
    <property type="entry name" value="Nucleoside phosphorylase domain"/>
    <property type="match status" value="1"/>
</dbReference>